<sequence>MARTVGVEEELLVVDKESGRPRSVAGRVIRQAGVPAPVRGSDAEDEPGGRLGSEFKQEQVETDTSPRASMADLETDLRQWRDIAVVAARKVGARVVATGTSPAAVTPHLVRDERYERMSERYGITATEHLTCGCHVHVAVESDDEGVIALNRMRVWLPALLALSANSPYWNGKDTGYASFRSQAMARWPSAGPTELFASGEHYWSSVARMVATGVILDEGMVYFDARLSARYPTVEIRVADVCLDVRDAVLIASLCRGLVDTAVSDDAAGVPVPEVSTAMLRLAMWQASRDGVDGELLDPATCRPRPGREVVARLYEHVRPALEATSDAHAVQMRLAEVMATGNGARQQRQVLRRTHQIGDVVAHLARVTAGQLE</sequence>
<dbReference type="Gene3D" id="3.30.590.20">
    <property type="match status" value="1"/>
</dbReference>
<dbReference type="NCBIfam" id="TIGR02050">
    <property type="entry name" value="gshA_cyan_rel"/>
    <property type="match status" value="1"/>
</dbReference>
<dbReference type="HAMAP" id="MF_01609">
    <property type="entry name" value="Glu_cys_ligase_2"/>
    <property type="match status" value="1"/>
</dbReference>
<dbReference type="InterPro" id="IPR050141">
    <property type="entry name" value="GCL_type2/YbdK_subfam"/>
</dbReference>
<accession>A0ABW0ZIN6</accession>
<comment type="function">
    <text evidence="5">ATP-dependent carboxylate-amine ligase which exhibits weak glutamate--cysteine ligase activity.</text>
</comment>
<dbReference type="InterPro" id="IPR014746">
    <property type="entry name" value="Gln_synth/guanido_kin_cat_dom"/>
</dbReference>
<dbReference type="Pfam" id="PF04107">
    <property type="entry name" value="GCS2"/>
    <property type="match status" value="1"/>
</dbReference>
<evidence type="ECO:0000256" key="4">
    <source>
        <dbReference type="ARBA" id="ARBA00048819"/>
    </source>
</evidence>
<keyword evidence="8" id="KW-1185">Reference proteome</keyword>
<evidence type="ECO:0000256" key="2">
    <source>
        <dbReference type="ARBA" id="ARBA00022741"/>
    </source>
</evidence>
<evidence type="ECO:0000256" key="1">
    <source>
        <dbReference type="ARBA" id="ARBA00022598"/>
    </source>
</evidence>
<name>A0ABW0ZIN6_9ACTN</name>
<evidence type="ECO:0000256" key="5">
    <source>
        <dbReference type="HAMAP-Rule" id="MF_01609"/>
    </source>
</evidence>
<dbReference type="InterPro" id="IPR006336">
    <property type="entry name" value="GCS2"/>
</dbReference>
<comment type="similarity">
    <text evidence="5">Belongs to the glutamate--cysteine ligase type 2 family. YbdK subfamily.</text>
</comment>
<dbReference type="EC" id="6.3.2.2" evidence="5"/>
<dbReference type="InterPro" id="IPR011793">
    <property type="entry name" value="YbdK"/>
</dbReference>
<evidence type="ECO:0000256" key="6">
    <source>
        <dbReference type="SAM" id="MobiDB-lite"/>
    </source>
</evidence>
<protein>
    <recommendedName>
        <fullName evidence="5">Putative glutamate--cysteine ligase 2</fullName>
        <ecNumber evidence="5">6.3.2.2</ecNumber>
    </recommendedName>
    <alternativeName>
        <fullName evidence="5">Gamma-glutamylcysteine synthetase 2</fullName>
        <shortName evidence="5">GCS 2</shortName>
        <shortName evidence="5">Gamma-GCS 2</shortName>
    </alternativeName>
</protein>
<dbReference type="PANTHER" id="PTHR36510:SF1">
    <property type="entry name" value="GLUTAMATE--CYSTEINE LIGASE 2-RELATED"/>
    <property type="match status" value="1"/>
</dbReference>
<keyword evidence="3 5" id="KW-0067">ATP-binding</keyword>
<comment type="catalytic activity">
    <reaction evidence="4 5">
        <text>L-cysteine + L-glutamate + ATP = gamma-L-glutamyl-L-cysteine + ADP + phosphate + H(+)</text>
        <dbReference type="Rhea" id="RHEA:13285"/>
        <dbReference type="ChEBI" id="CHEBI:15378"/>
        <dbReference type="ChEBI" id="CHEBI:29985"/>
        <dbReference type="ChEBI" id="CHEBI:30616"/>
        <dbReference type="ChEBI" id="CHEBI:35235"/>
        <dbReference type="ChEBI" id="CHEBI:43474"/>
        <dbReference type="ChEBI" id="CHEBI:58173"/>
        <dbReference type="ChEBI" id="CHEBI:456216"/>
        <dbReference type="EC" id="6.3.2.2"/>
    </reaction>
</comment>
<evidence type="ECO:0000313" key="7">
    <source>
        <dbReference type="EMBL" id="MFC5729908.1"/>
    </source>
</evidence>
<dbReference type="PANTHER" id="PTHR36510">
    <property type="entry name" value="GLUTAMATE--CYSTEINE LIGASE 2-RELATED"/>
    <property type="match status" value="1"/>
</dbReference>
<dbReference type="SUPFAM" id="SSF55931">
    <property type="entry name" value="Glutamine synthetase/guanido kinase"/>
    <property type="match status" value="1"/>
</dbReference>
<dbReference type="RefSeq" id="WP_136431006.1">
    <property type="nucleotide sequence ID" value="NZ_JBHSNS010000006.1"/>
</dbReference>
<evidence type="ECO:0000313" key="8">
    <source>
        <dbReference type="Proteomes" id="UP001596072"/>
    </source>
</evidence>
<gene>
    <name evidence="7" type="ORF">ACFPQB_13355</name>
</gene>
<dbReference type="NCBIfam" id="NF010041">
    <property type="entry name" value="PRK13517.1-1"/>
    <property type="match status" value="1"/>
</dbReference>
<dbReference type="Proteomes" id="UP001596072">
    <property type="component" value="Unassembled WGS sequence"/>
</dbReference>
<proteinExistence type="inferred from homology"/>
<keyword evidence="2 5" id="KW-0547">Nucleotide-binding</keyword>
<evidence type="ECO:0000256" key="3">
    <source>
        <dbReference type="ARBA" id="ARBA00022840"/>
    </source>
</evidence>
<comment type="caution">
    <text evidence="7">The sequence shown here is derived from an EMBL/GenBank/DDBJ whole genome shotgun (WGS) entry which is preliminary data.</text>
</comment>
<dbReference type="EMBL" id="JBHSNS010000006">
    <property type="protein sequence ID" value="MFC5729908.1"/>
    <property type="molecule type" value="Genomic_DNA"/>
</dbReference>
<keyword evidence="1 5" id="KW-0436">Ligase</keyword>
<feature type="region of interest" description="Disordered" evidence="6">
    <location>
        <begin position="22"/>
        <end position="66"/>
    </location>
</feature>
<reference evidence="8" key="1">
    <citation type="journal article" date="2019" name="Int. J. Syst. Evol. Microbiol.">
        <title>The Global Catalogue of Microorganisms (GCM) 10K type strain sequencing project: providing services to taxonomists for standard genome sequencing and annotation.</title>
        <authorList>
            <consortium name="The Broad Institute Genomics Platform"/>
            <consortium name="The Broad Institute Genome Sequencing Center for Infectious Disease"/>
            <person name="Wu L."/>
            <person name="Ma J."/>
        </authorList>
    </citation>
    <scope>NUCLEOTIDE SEQUENCE [LARGE SCALE GENOMIC DNA]</scope>
    <source>
        <strain evidence="8">YIM 94188</strain>
    </source>
</reference>
<dbReference type="GO" id="GO:0004357">
    <property type="term" value="F:glutamate-cysteine ligase activity"/>
    <property type="evidence" value="ECO:0007669"/>
    <property type="project" value="UniProtKB-EC"/>
</dbReference>
<organism evidence="7 8">
    <name type="scientific">Nocardioides vastitatis</name>
    <dbReference type="NCBI Taxonomy" id="2568655"/>
    <lineage>
        <taxon>Bacteria</taxon>
        <taxon>Bacillati</taxon>
        <taxon>Actinomycetota</taxon>
        <taxon>Actinomycetes</taxon>
        <taxon>Propionibacteriales</taxon>
        <taxon>Nocardioidaceae</taxon>
        <taxon>Nocardioides</taxon>
    </lineage>
</organism>